<evidence type="ECO:0000256" key="2">
    <source>
        <dbReference type="SAM" id="MobiDB-lite"/>
    </source>
</evidence>
<proteinExistence type="predicted"/>
<reference evidence="3" key="1">
    <citation type="journal article" date="2020" name="Stud. Mycol.">
        <title>101 Dothideomycetes genomes: a test case for predicting lifestyles and emergence of pathogens.</title>
        <authorList>
            <person name="Haridas S."/>
            <person name="Albert R."/>
            <person name="Binder M."/>
            <person name="Bloem J."/>
            <person name="Labutti K."/>
            <person name="Salamov A."/>
            <person name="Andreopoulos B."/>
            <person name="Baker S."/>
            <person name="Barry K."/>
            <person name="Bills G."/>
            <person name="Bluhm B."/>
            <person name="Cannon C."/>
            <person name="Castanera R."/>
            <person name="Culley D."/>
            <person name="Daum C."/>
            <person name="Ezra D."/>
            <person name="Gonzalez J."/>
            <person name="Henrissat B."/>
            <person name="Kuo A."/>
            <person name="Liang C."/>
            <person name="Lipzen A."/>
            <person name="Lutzoni F."/>
            <person name="Magnuson J."/>
            <person name="Mondo S."/>
            <person name="Nolan M."/>
            <person name="Ohm R."/>
            <person name="Pangilinan J."/>
            <person name="Park H.-J."/>
            <person name="Ramirez L."/>
            <person name="Alfaro M."/>
            <person name="Sun H."/>
            <person name="Tritt A."/>
            <person name="Yoshinaga Y."/>
            <person name="Zwiers L.-H."/>
            <person name="Turgeon B."/>
            <person name="Goodwin S."/>
            <person name="Spatafora J."/>
            <person name="Crous P."/>
            <person name="Grigoriev I."/>
        </authorList>
    </citation>
    <scope>NUCLEOTIDE SEQUENCE</scope>
    <source>
        <strain evidence="3">CBS 123094</strain>
    </source>
</reference>
<organism evidence="3 4">
    <name type="scientific">Amniculicola lignicola CBS 123094</name>
    <dbReference type="NCBI Taxonomy" id="1392246"/>
    <lineage>
        <taxon>Eukaryota</taxon>
        <taxon>Fungi</taxon>
        <taxon>Dikarya</taxon>
        <taxon>Ascomycota</taxon>
        <taxon>Pezizomycotina</taxon>
        <taxon>Dothideomycetes</taxon>
        <taxon>Pleosporomycetidae</taxon>
        <taxon>Pleosporales</taxon>
        <taxon>Amniculicolaceae</taxon>
        <taxon>Amniculicola</taxon>
    </lineage>
</organism>
<dbReference type="Proteomes" id="UP000799779">
    <property type="component" value="Unassembled WGS sequence"/>
</dbReference>
<keyword evidence="1" id="KW-0175">Coiled coil</keyword>
<dbReference type="EMBL" id="ML977603">
    <property type="protein sequence ID" value="KAF1998561.1"/>
    <property type="molecule type" value="Genomic_DNA"/>
</dbReference>
<feature type="coiled-coil region" evidence="1">
    <location>
        <begin position="266"/>
        <end position="293"/>
    </location>
</feature>
<dbReference type="AlphaFoldDB" id="A0A6A5WEK3"/>
<feature type="region of interest" description="Disordered" evidence="2">
    <location>
        <begin position="1"/>
        <end position="48"/>
    </location>
</feature>
<accession>A0A6A5WEK3</accession>
<sequence>MEARHDSKFGIKRRPRDEKRDIKETKRKEPQMYSRSDPEGKQECGGRMTPCKVQRDNVTTLLAHLFSPQTLLQASAAAGTQLATAKAHHSESHRKGSICPTLPLPLSRLDLSQNLTPEQDLGGSDAEGRGDLHKNIVEVDDTLRNAKDPAVQTNPHHHEVKKSTITKADRELTDLPCSSSSRIAGLAPKPDCPTDGIDQYSEGDAIFASRKYYEAKRRAPKERKELSEALQYTIANLEHVNTQLDDIGLKMAPGVEGFTRQDWATIDIFLVERETLSETKKELERRWTAVQERIDLAWDDWEDQALMAQSVLEEIMINAGVLEPAPTPSDYAVPSNLNENSDEAAHVEVPGDIPHTHDEPKQTEEDHKSIADSQQEDDISAKQPPVQKANDSPTHFRTTFQLRDWGLIKASDYFNDWYENYNREWANFKWNIHGNEDELQEQFAVKSIRETSCRAQALDAAEKAYLKAREEAYAAGIAETNSDGGLGEPDLGYDDAIEAGQIPIARCDKPKIDQWRQAAKEAIEDPNPDDIVWPKPEVGNYTEEIATPQNRYIHPPDPDHNNIAHVRSVVVLENAGDIISKALERKDGVNLPQDSGFQEA</sequence>
<keyword evidence="4" id="KW-1185">Reference proteome</keyword>
<feature type="region of interest" description="Disordered" evidence="2">
    <location>
        <begin position="349"/>
        <end position="395"/>
    </location>
</feature>
<name>A0A6A5WEK3_9PLEO</name>
<evidence type="ECO:0000256" key="1">
    <source>
        <dbReference type="SAM" id="Coils"/>
    </source>
</evidence>
<evidence type="ECO:0000313" key="3">
    <source>
        <dbReference type="EMBL" id="KAF1998561.1"/>
    </source>
</evidence>
<evidence type="ECO:0000313" key="4">
    <source>
        <dbReference type="Proteomes" id="UP000799779"/>
    </source>
</evidence>
<gene>
    <name evidence="3" type="ORF">P154DRAFT_564706</name>
</gene>
<feature type="compositionally biased region" description="Basic and acidic residues" evidence="2">
    <location>
        <begin position="354"/>
        <end position="370"/>
    </location>
</feature>
<protein>
    <submittedName>
        <fullName evidence="3">Uncharacterized protein</fullName>
    </submittedName>
</protein>
<feature type="compositionally biased region" description="Basic and acidic residues" evidence="2">
    <location>
        <begin position="1"/>
        <end position="44"/>
    </location>
</feature>